<name>A0A067K4T1_JATCU</name>
<evidence type="ECO:0000313" key="1">
    <source>
        <dbReference type="EMBL" id="KDP30068.1"/>
    </source>
</evidence>
<sequence length="190" mass="21404">MSQLPEILASAYTQEMETLGALPDIPTFDGEPVSVSRNPLTPGTRPLQFLPLSGTEFPVRYETSRMRGFRSEELENGRLRRHQSHQSSAVSWLQAEVEQLRTRLEVEGIPLDSSERRRMALLRMAPPHLPPLRLLLVLAVGGGSLAAHRSMAYFPDRISRQYGMTQRVPRAHNFESGLITPHLLTNLADR</sequence>
<proteinExistence type="predicted"/>
<accession>A0A067K4T1</accession>
<keyword evidence="2" id="KW-1185">Reference proteome</keyword>
<protein>
    <submittedName>
        <fullName evidence="1">Uncharacterized protein</fullName>
    </submittedName>
</protein>
<dbReference type="Proteomes" id="UP000027138">
    <property type="component" value="Unassembled WGS sequence"/>
</dbReference>
<dbReference type="AlphaFoldDB" id="A0A067K4T1"/>
<evidence type="ECO:0000313" key="2">
    <source>
        <dbReference type="Proteomes" id="UP000027138"/>
    </source>
</evidence>
<dbReference type="EMBL" id="KK914714">
    <property type="protein sequence ID" value="KDP30068.1"/>
    <property type="molecule type" value="Genomic_DNA"/>
</dbReference>
<reference evidence="1 2" key="1">
    <citation type="journal article" date="2014" name="PLoS ONE">
        <title>Global Analysis of Gene Expression Profiles in Physic Nut (Jatropha curcas L.) Seedlings Exposed to Salt Stress.</title>
        <authorList>
            <person name="Zhang L."/>
            <person name="Zhang C."/>
            <person name="Wu P."/>
            <person name="Chen Y."/>
            <person name="Li M."/>
            <person name="Jiang H."/>
            <person name="Wu G."/>
        </authorList>
    </citation>
    <scope>NUCLEOTIDE SEQUENCE [LARGE SCALE GENOMIC DNA]</scope>
    <source>
        <strain evidence="2">cv. GZQX0401</strain>
        <tissue evidence="1">Young leaves</tissue>
    </source>
</reference>
<organism evidence="1 2">
    <name type="scientific">Jatropha curcas</name>
    <name type="common">Barbados nut</name>
    <dbReference type="NCBI Taxonomy" id="180498"/>
    <lineage>
        <taxon>Eukaryota</taxon>
        <taxon>Viridiplantae</taxon>
        <taxon>Streptophyta</taxon>
        <taxon>Embryophyta</taxon>
        <taxon>Tracheophyta</taxon>
        <taxon>Spermatophyta</taxon>
        <taxon>Magnoliopsida</taxon>
        <taxon>eudicotyledons</taxon>
        <taxon>Gunneridae</taxon>
        <taxon>Pentapetalae</taxon>
        <taxon>rosids</taxon>
        <taxon>fabids</taxon>
        <taxon>Malpighiales</taxon>
        <taxon>Euphorbiaceae</taxon>
        <taxon>Crotonoideae</taxon>
        <taxon>Jatropheae</taxon>
        <taxon>Jatropha</taxon>
    </lineage>
</organism>
<gene>
    <name evidence="1" type="ORF">JCGZ_18393</name>
</gene>